<comment type="caution">
    <text evidence="2">The sequence shown here is derived from an EMBL/GenBank/DDBJ whole genome shotgun (WGS) entry which is preliminary data.</text>
</comment>
<evidence type="ECO:0000313" key="2">
    <source>
        <dbReference type="EMBL" id="PTD06717.1"/>
    </source>
</evidence>
<evidence type="ECO:0000313" key="3">
    <source>
        <dbReference type="Proteomes" id="UP000241587"/>
    </source>
</evidence>
<sequence length="66" mass="7321">MSGSLTLVTQVPKPVVPWLLALWVILAPSIPEYEMSNDMCPLSERQIANATIASICEYNKDLSGKW</sequence>
<protein>
    <submittedName>
        <fullName evidence="2">Uncharacterized protein</fullName>
    </submittedName>
</protein>
<dbReference type="Proteomes" id="UP000241587">
    <property type="component" value="Unassembled WGS sequence"/>
</dbReference>
<evidence type="ECO:0000256" key="1">
    <source>
        <dbReference type="SAM" id="SignalP"/>
    </source>
</evidence>
<keyword evidence="3" id="KW-1185">Reference proteome</keyword>
<feature type="signal peptide" evidence="1">
    <location>
        <begin position="1"/>
        <end position="31"/>
    </location>
</feature>
<name>A0A2T4GT27_FUSCU</name>
<reference evidence="2 3" key="1">
    <citation type="submission" date="2018-02" db="EMBL/GenBank/DDBJ databases">
        <title>Fusarium culmorum secondary metabolites in fungal-bacterial-plant interactions.</title>
        <authorList>
            <person name="Schmidt R."/>
        </authorList>
    </citation>
    <scope>NUCLEOTIDE SEQUENCE [LARGE SCALE GENOMIC DNA]</scope>
    <source>
        <strain evidence="2 3">PV</strain>
    </source>
</reference>
<gene>
    <name evidence="2" type="ORF">FCULG_00005531</name>
</gene>
<proteinExistence type="predicted"/>
<feature type="chain" id="PRO_5015659999" evidence="1">
    <location>
        <begin position="32"/>
        <end position="66"/>
    </location>
</feature>
<accession>A0A2T4GT27</accession>
<dbReference type="EMBL" id="PVEM01000006">
    <property type="protein sequence ID" value="PTD06717.1"/>
    <property type="molecule type" value="Genomic_DNA"/>
</dbReference>
<dbReference type="AlphaFoldDB" id="A0A2T4GT27"/>
<organism evidence="2 3">
    <name type="scientific">Fusarium culmorum</name>
    <dbReference type="NCBI Taxonomy" id="5516"/>
    <lineage>
        <taxon>Eukaryota</taxon>
        <taxon>Fungi</taxon>
        <taxon>Dikarya</taxon>
        <taxon>Ascomycota</taxon>
        <taxon>Pezizomycotina</taxon>
        <taxon>Sordariomycetes</taxon>
        <taxon>Hypocreomycetidae</taxon>
        <taxon>Hypocreales</taxon>
        <taxon>Nectriaceae</taxon>
        <taxon>Fusarium</taxon>
    </lineage>
</organism>
<keyword evidence="1" id="KW-0732">Signal</keyword>